<evidence type="ECO:0000313" key="2">
    <source>
        <dbReference type="WBParaSite" id="JU765_v2.g16464.t1"/>
    </source>
</evidence>
<accession>A0AC34QHH3</accession>
<sequence>MKQCYPMDHFCLGNFTKEIIYQFAAIPTIKKVIKPLDVSKIKVHMSIPFSVEYILDRRNQNHFVVEQKENLGIIKLKAPIIGPAVEIIRLHINTKSRTQTLLAHNVAFIEVHVSRFAF</sequence>
<evidence type="ECO:0000313" key="1">
    <source>
        <dbReference type="Proteomes" id="UP000887576"/>
    </source>
</evidence>
<dbReference type="WBParaSite" id="JU765_v2.g16464.t1">
    <property type="protein sequence ID" value="JU765_v2.g16464.t1"/>
    <property type="gene ID" value="JU765_v2.g16464"/>
</dbReference>
<dbReference type="Proteomes" id="UP000887576">
    <property type="component" value="Unplaced"/>
</dbReference>
<name>A0AC34QHH3_9BILA</name>
<reference evidence="2" key="1">
    <citation type="submission" date="2022-11" db="UniProtKB">
        <authorList>
            <consortium name="WormBaseParasite"/>
        </authorList>
    </citation>
    <scope>IDENTIFICATION</scope>
</reference>
<protein>
    <submittedName>
        <fullName evidence="2">Uncharacterized protein</fullName>
    </submittedName>
</protein>
<proteinExistence type="predicted"/>
<organism evidence="1 2">
    <name type="scientific">Panagrolaimus sp. JU765</name>
    <dbReference type="NCBI Taxonomy" id="591449"/>
    <lineage>
        <taxon>Eukaryota</taxon>
        <taxon>Metazoa</taxon>
        <taxon>Ecdysozoa</taxon>
        <taxon>Nematoda</taxon>
        <taxon>Chromadorea</taxon>
        <taxon>Rhabditida</taxon>
        <taxon>Tylenchina</taxon>
        <taxon>Panagrolaimomorpha</taxon>
        <taxon>Panagrolaimoidea</taxon>
        <taxon>Panagrolaimidae</taxon>
        <taxon>Panagrolaimus</taxon>
    </lineage>
</organism>